<dbReference type="PANTHER" id="PTHR33371:SF19">
    <property type="entry name" value="MCE-FAMILY PROTEIN MCE4A"/>
    <property type="match status" value="1"/>
</dbReference>
<dbReference type="GO" id="GO:0005576">
    <property type="term" value="C:extracellular region"/>
    <property type="evidence" value="ECO:0007669"/>
    <property type="project" value="TreeGrafter"/>
</dbReference>
<feature type="compositionally biased region" description="Low complexity" evidence="1">
    <location>
        <begin position="1"/>
        <end position="21"/>
    </location>
</feature>
<sequence>MSAPPDTRRTPAGPTAPAPRTRPTESAVARRRRLAGVVYLVVPALLVWLSIAVYEKKFVNSASVVVETGRAGSEMRPSAEVKLRGVVVGEVARIDTDGRTARLTLALRPDKIGRVPSDVRAQLLPTTLFGQRYVALVPPERPSAHPLTAGSVIPQDRSRSAVELDQVLDNLLPLLTAVQPQKLSATLSALARALDGRGEKIGASMVALDGYLKDFNPHLPSLNQDIKELVELSDTYADAAPDLVDALHDATTTSATIAEQRAGLSSLYASVTSGSQELGSWLRSNRANLIRLTATSRPTLRILAEYAPAFPCTLSTVADFVPVMDAALGKGTDRPGLSVDVHVVPSRGAYVPGRDTPRFDAGGGPRCYPVPYTGGSYSARKASTATAPSGVTGGLGVANSPQENSLVTELLTARDRTRRGPLPDWSSVLVGPAFRGTEVRLK</sequence>
<evidence type="ECO:0000256" key="1">
    <source>
        <dbReference type="SAM" id="MobiDB-lite"/>
    </source>
</evidence>
<dbReference type="Pfam" id="PF11887">
    <property type="entry name" value="Mce4_CUP1"/>
    <property type="match status" value="1"/>
</dbReference>
<feature type="transmembrane region" description="Helical" evidence="2">
    <location>
        <begin position="34"/>
        <end position="54"/>
    </location>
</feature>
<gene>
    <name evidence="5" type="ORF">DEJ49_34885</name>
</gene>
<keyword evidence="2" id="KW-0472">Membrane</keyword>
<name>A0A5P2CUQ6_STRVZ</name>
<feature type="domain" description="Mammalian cell entry C-terminal" evidence="4">
    <location>
        <begin position="143"/>
        <end position="365"/>
    </location>
</feature>
<dbReference type="InterPro" id="IPR052336">
    <property type="entry name" value="MlaD_Phospholipid_Transporter"/>
</dbReference>
<keyword evidence="2" id="KW-1133">Transmembrane helix</keyword>
<evidence type="ECO:0000313" key="6">
    <source>
        <dbReference type="Proteomes" id="UP000324015"/>
    </source>
</evidence>
<organism evidence="5 6">
    <name type="scientific">Streptomyces venezuelae</name>
    <dbReference type="NCBI Taxonomy" id="54571"/>
    <lineage>
        <taxon>Bacteria</taxon>
        <taxon>Bacillati</taxon>
        <taxon>Actinomycetota</taxon>
        <taxon>Actinomycetes</taxon>
        <taxon>Kitasatosporales</taxon>
        <taxon>Streptomycetaceae</taxon>
        <taxon>Streptomyces</taxon>
    </lineage>
</organism>
<dbReference type="AlphaFoldDB" id="A0A5P2CUQ6"/>
<dbReference type="NCBIfam" id="TIGR00996">
    <property type="entry name" value="Mtu_fam_mce"/>
    <property type="match status" value="1"/>
</dbReference>
<protein>
    <submittedName>
        <fullName evidence="5">ABC transporter substrate-binding protein</fullName>
    </submittedName>
</protein>
<evidence type="ECO:0000259" key="4">
    <source>
        <dbReference type="Pfam" id="PF11887"/>
    </source>
</evidence>
<dbReference type="RefSeq" id="WP_150187792.1">
    <property type="nucleotide sequence ID" value="NZ_CP029191.1"/>
</dbReference>
<dbReference type="InterPro" id="IPR003399">
    <property type="entry name" value="Mce/MlaD"/>
</dbReference>
<dbReference type="EMBL" id="CP029191">
    <property type="protein sequence ID" value="QES45488.1"/>
    <property type="molecule type" value="Genomic_DNA"/>
</dbReference>
<dbReference type="InterPro" id="IPR005693">
    <property type="entry name" value="Mce"/>
</dbReference>
<feature type="region of interest" description="Disordered" evidence="1">
    <location>
        <begin position="1"/>
        <end position="27"/>
    </location>
</feature>
<dbReference type="Pfam" id="PF02470">
    <property type="entry name" value="MlaD"/>
    <property type="match status" value="1"/>
</dbReference>
<evidence type="ECO:0000256" key="2">
    <source>
        <dbReference type="SAM" id="Phobius"/>
    </source>
</evidence>
<dbReference type="Proteomes" id="UP000324015">
    <property type="component" value="Chromosome"/>
</dbReference>
<evidence type="ECO:0000313" key="5">
    <source>
        <dbReference type="EMBL" id="QES45488.1"/>
    </source>
</evidence>
<evidence type="ECO:0000259" key="3">
    <source>
        <dbReference type="Pfam" id="PF02470"/>
    </source>
</evidence>
<accession>A0A5P2CUQ6</accession>
<dbReference type="InterPro" id="IPR024516">
    <property type="entry name" value="Mce_C"/>
</dbReference>
<dbReference type="GO" id="GO:0051701">
    <property type="term" value="P:biological process involved in interaction with host"/>
    <property type="evidence" value="ECO:0007669"/>
    <property type="project" value="TreeGrafter"/>
</dbReference>
<reference evidence="5 6" key="1">
    <citation type="submission" date="2018-05" db="EMBL/GenBank/DDBJ databases">
        <title>Streptomyces venezuelae.</title>
        <authorList>
            <person name="Kim W."/>
            <person name="Lee N."/>
            <person name="Cho B.-K."/>
        </authorList>
    </citation>
    <scope>NUCLEOTIDE SEQUENCE [LARGE SCALE GENOMIC DNA]</scope>
    <source>
        <strain evidence="5 6">ATCC 14585</strain>
    </source>
</reference>
<proteinExistence type="predicted"/>
<dbReference type="PANTHER" id="PTHR33371">
    <property type="entry name" value="INTERMEMBRANE PHOSPHOLIPID TRANSPORT SYSTEM BINDING PROTEIN MLAD-RELATED"/>
    <property type="match status" value="1"/>
</dbReference>
<feature type="domain" description="Mce/MlaD" evidence="3">
    <location>
        <begin position="63"/>
        <end position="139"/>
    </location>
</feature>
<keyword evidence="2" id="KW-0812">Transmembrane</keyword>